<proteinExistence type="predicted"/>
<keyword evidence="1" id="KW-0614">Plasmid</keyword>
<protein>
    <submittedName>
        <fullName evidence="1">Uncharacterized protein</fullName>
    </submittedName>
</protein>
<reference evidence="1" key="1">
    <citation type="submission" date="2020-01" db="EMBL/GenBank/DDBJ databases">
        <authorList>
            <person name="Qin S."/>
        </authorList>
    </citation>
    <scope>NUCLEOTIDE SEQUENCE</scope>
    <source>
        <strain evidence="1">CVir17-16-YZ6g</strain>
        <plasmid evidence="1">p17-15-vir-like</plasmid>
    </source>
</reference>
<accession>A0A8B0SXQ1</accession>
<dbReference type="AlphaFoldDB" id="A0A8B0SXQ1"/>
<evidence type="ECO:0000313" key="1">
    <source>
        <dbReference type="EMBL" id="QTX13952.1"/>
    </source>
</evidence>
<geneLocation type="plasmid" evidence="1">
    <name>p17-15-vir-like</name>
</geneLocation>
<organism evidence="1">
    <name type="scientific">Klebsiella pneumoniae</name>
    <dbReference type="NCBI Taxonomy" id="573"/>
    <lineage>
        <taxon>Bacteria</taxon>
        <taxon>Pseudomonadati</taxon>
        <taxon>Pseudomonadota</taxon>
        <taxon>Gammaproteobacteria</taxon>
        <taxon>Enterobacterales</taxon>
        <taxon>Enterobacteriaceae</taxon>
        <taxon>Klebsiella/Raoultella group</taxon>
        <taxon>Klebsiella</taxon>
        <taxon>Klebsiella pneumoniae complex</taxon>
    </lineage>
</organism>
<dbReference type="EMBL" id="MN956836">
    <property type="protein sequence ID" value="QTX13952.1"/>
    <property type="molecule type" value="Genomic_DNA"/>
</dbReference>
<sequence length="53" mass="6204">MIKIKLRSPLVISLHFLLKVKSNFQQAKFCLSGPVMHLRYQPLWFAIFAGTER</sequence>
<name>A0A8B0SXQ1_KLEPN</name>